<sequence length="212" mass="23296">MSERALEQTERAVRRAAHVLRLAHAAVGQATGLLATPEAGLEQRMITLSGALGELRQETDELVAADASIGTIGEVDLRSLVTDMYVGQDAGRIDLLVRQVGDIAWARRSRQPLPDEVRFRVREMGDDCRALVGRAADVVELSPPHAVMDRQVQDIDRRQQELCRVLLSGTDSLTTRDAVDAAVLGRCYQECARRAVAVARHIALLQETAPRR</sequence>
<dbReference type="RefSeq" id="WP_229334691.1">
    <property type="nucleotide sequence ID" value="NZ_JAINUL010000001.1"/>
</dbReference>
<gene>
    <name evidence="1" type="ORF">K7B10_04730</name>
</gene>
<accession>A0ABS8DZ53</accession>
<keyword evidence="2" id="KW-1185">Reference proteome</keyword>
<comment type="caution">
    <text evidence="1">The sequence shown here is derived from an EMBL/GenBank/DDBJ whole genome shotgun (WGS) entry which is preliminary data.</text>
</comment>
<reference evidence="1 2" key="1">
    <citation type="submission" date="2021-08" db="EMBL/GenBank/DDBJ databases">
        <title>Genomic Architecture of Streptomyces flavotricini NGL1 and Streptomyces erythrochromogenes HMS4 With Differential Plant Beneficial attributes and laccase production capabilities.</title>
        <authorList>
            <person name="Salwan R."/>
            <person name="Kaur R."/>
            <person name="Sharma V."/>
        </authorList>
    </citation>
    <scope>NUCLEOTIDE SEQUENCE [LARGE SCALE GENOMIC DNA]</scope>
    <source>
        <strain evidence="1 2">NGL1</strain>
    </source>
</reference>
<protein>
    <submittedName>
        <fullName evidence="1">Uncharacterized protein</fullName>
    </submittedName>
</protein>
<dbReference type="Proteomes" id="UP001520654">
    <property type="component" value="Unassembled WGS sequence"/>
</dbReference>
<evidence type="ECO:0000313" key="1">
    <source>
        <dbReference type="EMBL" id="MCC0094105.1"/>
    </source>
</evidence>
<evidence type="ECO:0000313" key="2">
    <source>
        <dbReference type="Proteomes" id="UP001520654"/>
    </source>
</evidence>
<proteinExistence type="predicted"/>
<dbReference type="EMBL" id="JAINUL010000001">
    <property type="protein sequence ID" value="MCC0094105.1"/>
    <property type="molecule type" value="Genomic_DNA"/>
</dbReference>
<organism evidence="1 2">
    <name type="scientific">Streptomyces flavotricini</name>
    <dbReference type="NCBI Taxonomy" id="66888"/>
    <lineage>
        <taxon>Bacteria</taxon>
        <taxon>Bacillati</taxon>
        <taxon>Actinomycetota</taxon>
        <taxon>Actinomycetes</taxon>
        <taxon>Kitasatosporales</taxon>
        <taxon>Streptomycetaceae</taxon>
        <taxon>Streptomyces</taxon>
    </lineage>
</organism>
<name>A0ABS8DZ53_9ACTN</name>
<dbReference type="SUPFAM" id="SSF109755">
    <property type="entry name" value="PhoU-like"/>
    <property type="match status" value="1"/>
</dbReference>